<comment type="catalytic activity">
    <reaction evidence="2 20">
        <text>a 1,2-diacyl-sn-glycero-3-phosphocholine + H2O = a 1-acyl-sn-glycero-3-phosphocholine + a fatty acid + H(+)</text>
        <dbReference type="Rhea" id="RHEA:15801"/>
        <dbReference type="ChEBI" id="CHEBI:15377"/>
        <dbReference type="ChEBI" id="CHEBI:15378"/>
        <dbReference type="ChEBI" id="CHEBI:28868"/>
        <dbReference type="ChEBI" id="CHEBI:57643"/>
        <dbReference type="ChEBI" id="CHEBI:58168"/>
        <dbReference type="EC" id="3.1.1.4"/>
    </reaction>
</comment>
<evidence type="ECO:0000256" key="20">
    <source>
        <dbReference type="RuleBase" id="RU366027"/>
    </source>
</evidence>
<evidence type="ECO:0000256" key="16">
    <source>
        <dbReference type="ARBA" id="ARBA00023136"/>
    </source>
</evidence>
<dbReference type="InterPro" id="IPR036541">
    <property type="entry name" value="PLipase_A1_sf"/>
</dbReference>
<evidence type="ECO:0000256" key="17">
    <source>
        <dbReference type="ARBA" id="ARBA00023237"/>
    </source>
</evidence>
<feature type="binding site" description="in dimeric form" evidence="19">
    <location>
        <position position="228"/>
    </location>
    <ligand>
        <name>Ca(2+)</name>
        <dbReference type="ChEBI" id="CHEBI:29108"/>
        <label>1</label>
    </ligand>
</feature>
<keyword evidence="9" id="KW-0812">Transmembrane</keyword>
<sequence>MLSLAVGAAMTAQANETVLEIAPETAHADLASSEAAAHMASAISDSEKHEAMFYECATITEAATRLACFDTLAQGDTPTVIAQKRPIALGDSIKPLFKGDVQVVRVDPNAPKSDDSLSDTPAQDVRQYSPLSLAFDLDKNSDRGLWTARPHNPTYMLPLFINGKPNRYPSTPSQETPPYKAGQMRENELKFQISLKMKAAEDLFGTDADLWLGYTQQSHWQVFNAKYSRPFRAHDYQPELFVTQPVVADLPFGGKLRMLGAGVMHHSNGEDDPWSRSWNRAYVMGGMEWDKLTIMPRLWGRILKENPDDNPDITDYYGYGDVRFLYQMNDKDNLAGTVRFNPATGKGALQVDYTRQLGKGISGYVQFFQGYGQSIVDYNHETTAVGVGVMLDGFMGL</sequence>
<keyword evidence="8" id="KW-1134">Transmembrane beta strand</keyword>
<keyword evidence="12 20" id="KW-0378">Hydrolase</keyword>
<keyword evidence="13 19" id="KW-0106">Calcium</keyword>
<keyword evidence="16" id="KW-0472">Membrane</keyword>
<keyword evidence="14 20" id="KW-0442">Lipid degradation</keyword>
<evidence type="ECO:0000256" key="4">
    <source>
        <dbReference type="ARBA" id="ARBA00011702"/>
    </source>
</evidence>
<evidence type="ECO:0000256" key="1">
    <source>
        <dbReference type="ARBA" id="ARBA00000111"/>
    </source>
</evidence>
<dbReference type="PANTHER" id="PTHR40457:SF1">
    <property type="entry name" value="PHOSPHOLIPASE A1"/>
    <property type="match status" value="1"/>
</dbReference>
<keyword evidence="17 20" id="KW-0998">Cell outer membrane</keyword>
<evidence type="ECO:0000256" key="10">
    <source>
        <dbReference type="ARBA" id="ARBA00022723"/>
    </source>
</evidence>
<keyword evidence="11" id="KW-0732">Signal</keyword>
<protein>
    <recommendedName>
        <fullName evidence="7 20">Phospholipase A1</fullName>
        <ecNumber evidence="5 20">3.1.1.32</ecNumber>
        <ecNumber evidence="6 20">3.1.1.4</ecNumber>
    </recommendedName>
    <alternativeName>
        <fullName evidence="20">Phosphatidylcholine 1-acylhydrolase</fullName>
    </alternativeName>
</protein>
<dbReference type="EC" id="3.1.1.4" evidence="6 20"/>
<evidence type="ECO:0000256" key="12">
    <source>
        <dbReference type="ARBA" id="ARBA00022801"/>
    </source>
</evidence>
<dbReference type="GO" id="GO:0046872">
    <property type="term" value="F:metal ion binding"/>
    <property type="evidence" value="ECO:0007669"/>
    <property type="project" value="UniProtKB-KW"/>
</dbReference>
<comment type="subunit">
    <text evidence="4 20">Homodimer; dimerization is reversible, and the dimeric form is the active one.</text>
</comment>
<accession>A0A378R5R2</accession>
<keyword evidence="10 19" id="KW-0479">Metal-binding</keyword>
<evidence type="ECO:0000256" key="2">
    <source>
        <dbReference type="ARBA" id="ARBA00001604"/>
    </source>
</evidence>
<organism evidence="21 22">
    <name type="scientific">Moraxella caviae</name>
    <dbReference type="NCBI Taxonomy" id="34060"/>
    <lineage>
        <taxon>Bacteria</taxon>
        <taxon>Pseudomonadati</taxon>
        <taxon>Pseudomonadota</taxon>
        <taxon>Gammaproteobacteria</taxon>
        <taxon>Moraxellales</taxon>
        <taxon>Moraxellaceae</taxon>
        <taxon>Moraxella</taxon>
    </lineage>
</organism>
<evidence type="ECO:0000256" key="19">
    <source>
        <dbReference type="PIRSR" id="PIRSR603187-2"/>
    </source>
</evidence>
<evidence type="ECO:0000256" key="8">
    <source>
        <dbReference type="ARBA" id="ARBA00022452"/>
    </source>
</evidence>
<proteinExistence type="inferred from homology"/>
<dbReference type="EC" id="3.1.1.32" evidence="5 20"/>
<gene>
    <name evidence="21" type="ORF">NCTC10293_00308</name>
</gene>
<evidence type="ECO:0000256" key="9">
    <source>
        <dbReference type="ARBA" id="ARBA00022692"/>
    </source>
</evidence>
<dbReference type="GO" id="GO:0004623">
    <property type="term" value="F:phospholipase A2 activity"/>
    <property type="evidence" value="ECO:0007669"/>
    <property type="project" value="UniProtKB-EC"/>
</dbReference>
<evidence type="ECO:0000256" key="15">
    <source>
        <dbReference type="ARBA" id="ARBA00023098"/>
    </source>
</evidence>
<dbReference type="Gene3D" id="2.40.230.10">
    <property type="entry name" value="Phospholipase A1"/>
    <property type="match status" value="1"/>
</dbReference>
<dbReference type="SUPFAM" id="SSF56931">
    <property type="entry name" value="Outer membrane phospholipase A (OMPLA)"/>
    <property type="match status" value="1"/>
</dbReference>
<evidence type="ECO:0000256" key="11">
    <source>
        <dbReference type="ARBA" id="ARBA00022729"/>
    </source>
</evidence>
<dbReference type="PANTHER" id="PTHR40457">
    <property type="entry name" value="PHOSPHOLIPASE A1"/>
    <property type="match status" value="1"/>
</dbReference>
<dbReference type="Pfam" id="PF02253">
    <property type="entry name" value="PLA1"/>
    <property type="match status" value="1"/>
</dbReference>
<reference evidence="21 22" key="1">
    <citation type="submission" date="2018-06" db="EMBL/GenBank/DDBJ databases">
        <authorList>
            <consortium name="Pathogen Informatics"/>
            <person name="Doyle S."/>
        </authorList>
    </citation>
    <scope>NUCLEOTIDE SEQUENCE [LARGE SCALE GENOMIC DNA]</scope>
    <source>
        <strain evidence="21 22">NCTC10293</strain>
    </source>
</reference>
<evidence type="ECO:0000313" key="21">
    <source>
        <dbReference type="EMBL" id="STZ09987.1"/>
    </source>
</evidence>
<name>A0A378R5R2_9GAMM</name>
<feature type="binding site" description="in dimeric form" evidence="19">
    <location>
        <position position="309"/>
    </location>
    <ligand>
        <name>Ca(2+)</name>
        <dbReference type="ChEBI" id="CHEBI:29108"/>
        <label>1</label>
    </ligand>
</feature>
<comment type="subcellular location">
    <subcellularLocation>
        <location evidence="20">Cell outer membrane</location>
        <topology evidence="20">Multi-pass membrane protein</topology>
    </subcellularLocation>
    <text evidence="20">One of the very few enzymes located there.</text>
</comment>
<evidence type="ECO:0000313" key="22">
    <source>
        <dbReference type="Proteomes" id="UP000255279"/>
    </source>
</evidence>
<dbReference type="GO" id="GO:0016042">
    <property type="term" value="P:lipid catabolic process"/>
    <property type="evidence" value="ECO:0007669"/>
    <property type="project" value="UniProtKB-KW"/>
</dbReference>
<comment type="similarity">
    <text evidence="3 20">Belongs to the phospholipase A1 family.</text>
</comment>
<evidence type="ECO:0000256" key="5">
    <source>
        <dbReference type="ARBA" id="ARBA00013179"/>
    </source>
</evidence>
<comment type="function">
    <text evidence="20">Hydrolysis of phosphatidylcholine with phospholipase A2 (EC 3.1.1.4) and phospholipase A1 (EC 3.1.1.32) activities.</text>
</comment>
<dbReference type="EMBL" id="UGQE01000001">
    <property type="protein sequence ID" value="STZ09987.1"/>
    <property type="molecule type" value="Genomic_DNA"/>
</dbReference>
<comment type="cofactor">
    <cofactor evidence="20">
        <name>Ca(2+)</name>
        <dbReference type="ChEBI" id="CHEBI:29108"/>
    </cofactor>
    <text evidence="20">Binds 1 Ca(2+) ion per monomer. In the dimeric form the Ca(2+) is bound by different amino acids with binding of each Ca(2+) shared with ligands coming from each monomer. The Ca(2+) ion may have a role in catalysis.</text>
</comment>
<dbReference type="InterPro" id="IPR003187">
    <property type="entry name" value="PLipase_A1"/>
</dbReference>
<keyword evidence="15 20" id="KW-0443">Lipid metabolism</keyword>
<dbReference type="GO" id="GO:0009279">
    <property type="term" value="C:cell outer membrane"/>
    <property type="evidence" value="ECO:0007669"/>
    <property type="project" value="UniProtKB-SubCell"/>
</dbReference>
<evidence type="ECO:0000256" key="14">
    <source>
        <dbReference type="ARBA" id="ARBA00022963"/>
    </source>
</evidence>
<dbReference type="PRINTS" id="PR01486">
    <property type="entry name" value="PHPHLIPASEA1"/>
</dbReference>
<dbReference type="GO" id="GO:0008970">
    <property type="term" value="F:phospholipase A1 activity"/>
    <property type="evidence" value="ECO:0007669"/>
    <property type="project" value="UniProtKB-EC"/>
</dbReference>
<evidence type="ECO:0000256" key="3">
    <source>
        <dbReference type="ARBA" id="ARBA00010525"/>
    </source>
</evidence>
<feature type="binding site" description="in dimeric form" evidence="19">
    <location>
        <position position="275"/>
    </location>
    <ligand>
        <name>Ca(2+)</name>
        <dbReference type="ChEBI" id="CHEBI:29108"/>
        <label>1</label>
    </ligand>
</feature>
<dbReference type="AlphaFoldDB" id="A0A378R5R2"/>
<comment type="catalytic activity">
    <reaction evidence="1 20">
        <text>a 1,2-diacyl-sn-glycero-3-phosphocholine + H2O = a 2-acyl-sn-glycero-3-phosphocholine + a fatty acid + H(+)</text>
        <dbReference type="Rhea" id="RHEA:18689"/>
        <dbReference type="ChEBI" id="CHEBI:15377"/>
        <dbReference type="ChEBI" id="CHEBI:15378"/>
        <dbReference type="ChEBI" id="CHEBI:28868"/>
        <dbReference type="ChEBI" id="CHEBI:57643"/>
        <dbReference type="ChEBI" id="CHEBI:57875"/>
        <dbReference type="EC" id="3.1.1.32"/>
    </reaction>
</comment>
<evidence type="ECO:0000256" key="6">
    <source>
        <dbReference type="ARBA" id="ARBA00013278"/>
    </source>
</evidence>
<evidence type="ECO:0000256" key="7">
    <source>
        <dbReference type="ARBA" id="ARBA00021726"/>
    </source>
</evidence>
<evidence type="ECO:0000256" key="18">
    <source>
        <dbReference type="PIRSR" id="PIRSR603187-1"/>
    </source>
</evidence>
<dbReference type="CDD" id="cd00541">
    <property type="entry name" value="OMPLA"/>
    <property type="match status" value="1"/>
</dbReference>
<feature type="active site" description="Nucleophile" evidence="18">
    <location>
        <position position="267"/>
    </location>
</feature>
<evidence type="ECO:0000256" key="13">
    <source>
        <dbReference type="ARBA" id="ARBA00022837"/>
    </source>
</evidence>
<dbReference type="Proteomes" id="UP000255279">
    <property type="component" value="Unassembled WGS sequence"/>
</dbReference>
<feature type="active site" description="Proton acceptor" evidence="18">
    <location>
        <position position="265"/>
    </location>
</feature>